<comment type="caution">
    <text evidence="1">The sequence shown here is derived from an EMBL/GenBank/DDBJ whole genome shotgun (WGS) entry which is preliminary data.</text>
</comment>
<keyword evidence="2" id="KW-1185">Reference proteome</keyword>
<name>A0AA41QSV6_9MICO</name>
<dbReference type="RefSeq" id="WP_243011058.1">
    <property type="nucleotide sequence ID" value="NZ_JALGAR010000001.1"/>
</dbReference>
<evidence type="ECO:0000313" key="2">
    <source>
        <dbReference type="Proteomes" id="UP001165341"/>
    </source>
</evidence>
<dbReference type="Proteomes" id="UP001165341">
    <property type="component" value="Unassembled WGS sequence"/>
</dbReference>
<dbReference type="EMBL" id="JALGAR010000001">
    <property type="protein sequence ID" value="MCI4657041.1"/>
    <property type="molecule type" value="Genomic_DNA"/>
</dbReference>
<organism evidence="1 2">
    <name type="scientific">Cryobacterium zhongshanensis</name>
    <dbReference type="NCBI Taxonomy" id="2928153"/>
    <lineage>
        <taxon>Bacteria</taxon>
        <taxon>Bacillati</taxon>
        <taxon>Actinomycetota</taxon>
        <taxon>Actinomycetes</taxon>
        <taxon>Micrococcales</taxon>
        <taxon>Microbacteriaceae</taxon>
        <taxon>Cryobacterium</taxon>
    </lineage>
</organism>
<dbReference type="PANTHER" id="PTHR42110">
    <property type="entry name" value="L-ASPARAGINASE, PUTATIVE (AFU_ORTHOLOGUE AFUA_3G11890)-RELATED"/>
    <property type="match status" value="1"/>
</dbReference>
<dbReference type="PANTHER" id="PTHR42110:SF1">
    <property type="entry name" value="L-ASPARAGINASE, PUTATIVE (AFU_ORTHOLOGUE AFUA_3G11890)-RELATED"/>
    <property type="match status" value="1"/>
</dbReference>
<dbReference type="InterPro" id="IPR010349">
    <property type="entry name" value="Asparaginase_II"/>
</dbReference>
<gene>
    <name evidence="1" type="ORF">MQH31_04335</name>
</gene>
<evidence type="ECO:0000313" key="1">
    <source>
        <dbReference type="EMBL" id="MCI4657041.1"/>
    </source>
</evidence>
<dbReference type="AlphaFoldDB" id="A0AA41QSV6"/>
<accession>A0AA41QSV6</accession>
<protein>
    <submittedName>
        <fullName evidence="1">Asparaginase</fullName>
    </submittedName>
</protein>
<proteinExistence type="predicted"/>
<reference evidence="1" key="1">
    <citation type="submission" date="2022-03" db="EMBL/GenBank/DDBJ databases">
        <title>Cryobacterium sp. nov. strain ZS14-85, isolated from Antarctic soil.</title>
        <authorList>
            <person name="Li J."/>
            <person name="Niu G."/>
        </authorList>
    </citation>
    <scope>NUCLEOTIDE SEQUENCE</scope>
    <source>
        <strain evidence="1">ZS14-85</strain>
    </source>
</reference>
<dbReference type="Pfam" id="PF06089">
    <property type="entry name" value="Asparaginase_II"/>
    <property type="match status" value="1"/>
</dbReference>
<sequence>MSFADTLGHTQLPHPVQTFAVTDAVELAVVERSGFVESRHAGSAVVLTGEGAVLRSLGDVTSPVFPRSSMKPFQAVAVMASGVTLRGEDAAIATASHTGTQRHADLVRGLLSRAGIPETALACPPAWPIDHATRDALVRLGAGQAPIYMECSGKHAAMLVACVQNEWPLTGYLEPEHPLQKRILDVVERFTGERPAASGVDGCGAPVHALSLAGLARGIGRIASSKSNSPFAIYREAGFLSEAVRQNGWVVAGPGKPDTLVIDRLGLFVKGGAEGIMVAAAPNGTTVALKILDGSLRAATLVALNLLADAGAIAHTDVEALLPDLGLAVYGGGHAVGRIHASYR</sequence>